<sequence length="112" mass="12708">MHSRLNEIDERVVKICNTRGSPQQVQFRRHSKSFLFLALLSLQRNDPTSYRERNCGRHCIDKSSRAHGTTEGSSSHVVTCSRRRSLLLVVVNVFHGDLSEFPISAGNQMLQA</sequence>
<organism evidence="1 2">
    <name type="scientific">Marchantia polymorpha</name>
    <name type="common">Common liverwort</name>
    <name type="synonym">Marchantia aquatica</name>
    <dbReference type="NCBI Taxonomy" id="3197"/>
    <lineage>
        <taxon>Eukaryota</taxon>
        <taxon>Viridiplantae</taxon>
        <taxon>Streptophyta</taxon>
        <taxon>Embryophyta</taxon>
        <taxon>Marchantiophyta</taxon>
        <taxon>Marchantiopsida</taxon>
        <taxon>Marchantiidae</taxon>
        <taxon>Marchantiales</taxon>
        <taxon>Marchantiaceae</taxon>
        <taxon>Marchantia</taxon>
    </lineage>
</organism>
<accession>A0A2R6XAF2</accession>
<gene>
    <name evidence="1" type="ORF">MARPO_0027s0180</name>
</gene>
<name>A0A2R6XAF2_MARPO</name>
<evidence type="ECO:0000313" key="1">
    <source>
        <dbReference type="EMBL" id="PTQ43083.1"/>
    </source>
</evidence>
<evidence type="ECO:0000313" key="2">
    <source>
        <dbReference type="Proteomes" id="UP000244005"/>
    </source>
</evidence>
<dbReference type="Proteomes" id="UP000244005">
    <property type="component" value="Unassembled WGS sequence"/>
</dbReference>
<proteinExistence type="predicted"/>
<reference evidence="2" key="1">
    <citation type="journal article" date="2017" name="Cell">
        <title>Insights into land plant evolution garnered from the Marchantia polymorpha genome.</title>
        <authorList>
            <person name="Bowman J.L."/>
            <person name="Kohchi T."/>
            <person name="Yamato K.T."/>
            <person name="Jenkins J."/>
            <person name="Shu S."/>
            <person name="Ishizaki K."/>
            <person name="Yamaoka S."/>
            <person name="Nishihama R."/>
            <person name="Nakamura Y."/>
            <person name="Berger F."/>
            <person name="Adam C."/>
            <person name="Aki S.S."/>
            <person name="Althoff F."/>
            <person name="Araki T."/>
            <person name="Arteaga-Vazquez M.A."/>
            <person name="Balasubrmanian S."/>
            <person name="Barry K."/>
            <person name="Bauer D."/>
            <person name="Boehm C.R."/>
            <person name="Briginshaw L."/>
            <person name="Caballero-Perez J."/>
            <person name="Catarino B."/>
            <person name="Chen F."/>
            <person name="Chiyoda S."/>
            <person name="Chovatia M."/>
            <person name="Davies K.M."/>
            <person name="Delmans M."/>
            <person name="Demura T."/>
            <person name="Dierschke T."/>
            <person name="Dolan L."/>
            <person name="Dorantes-Acosta A.E."/>
            <person name="Eklund D.M."/>
            <person name="Florent S.N."/>
            <person name="Flores-Sandoval E."/>
            <person name="Fujiyama A."/>
            <person name="Fukuzawa H."/>
            <person name="Galik B."/>
            <person name="Grimanelli D."/>
            <person name="Grimwood J."/>
            <person name="Grossniklaus U."/>
            <person name="Hamada T."/>
            <person name="Haseloff J."/>
            <person name="Hetherington A.J."/>
            <person name="Higo A."/>
            <person name="Hirakawa Y."/>
            <person name="Hundley H.N."/>
            <person name="Ikeda Y."/>
            <person name="Inoue K."/>
            <person name="Inoue S.I."/>
            <person name="Ishida S."/>
            <person name="Jia Q."/>
            <person name="Kakita M."/>
            <person name="Kanazawa T."/>
            <person name="Kawai Y."/>
            <person name="Kawashima T."/>
            <person name="Kennedy M."/>
            <person name="Kinose K."/>
            <person name="Kinoshita T."/>
            <person name="Kohara Y."/>
            <person name="Koide E."/>
            <person name="Komatsu K."/>
            <person name="Kopischke S."/>
            <person name="Kubo M."/>
            <person name="Kyozuka J."/>
            <person name="Lagercrantz U."/>
            <person name="Lin S.S."/>
            <person name="Lindquist E."/>
            <person name="Lipzen A.M."/>
            <person name="Lu C.W."/>
            <person name="De Luna E."/>
            <person name="Martienssen R.A."/>
            <person name="Minamino N."/>
            <person name="Mizutani M."/>
            <person name="Mizutani M."/>
            <person name="Mochizuki N."/>
            <person name="Monte I."/>
            <person name="Mosher R."/>
            <person name="Nagasaki H."/>
            <person name="Nakagami H."/>
            <person name="Naramoto S."/>
            <person name="Nishitani K."/>
            <person name="Ohtani M."/>
            <person name="Okamoto T."/>
            <person name="Okumura M."/>
            <person name="Phillips J."/>
            <person name="Pollak B."/>
            <person name="Reinders A."/>
            <person name="Rovekamp M."/>
            <person name="Sano R."/>
            <person name="Sawa S."/>
            <person name="Schmid M.W."/>
            <person name="Shirakawa M."/>
            <person name="Solano R."/>
            <person name="Spunde A."/>
            <person name="Suetsugu N."/>
            <person name="Sugano S."/>
            <person name="Sugiyama A."/>
            <person name="Sun R."/>
            <person name="Suzuki Y."/>
            <person name="Takenaka M."/>
            <person name="Takezawa D."/>
            <person name="Tomogane H."/>
            <person name="Tsuzuki M."/>
            <person name="Ueda T."/>
            <person name="Umeda M."/>
            <person name="Ward J.M."/>
            <person name="Watanabe Y."/>
            <person name="Yazaki K."/>
            <person name="Yokoyama R."/>
            <person name="Yoshitake Y."/>
            <person name="Yotsui I."/>
            <person name="Zachgo S."/>
            <person name="Schmutz J."/>
        </authorList>
    </citation>
    <scope>NUCLEOTIDE SEQUENCE [LARGE SCALE GENOMIC DNA]</scope>
    <source>
        <strain evidence="2">Tak-1</strain>
    </source>
</reference>
<dbReference type="EMBL" id="KZ772699">
    <property type="protein sequence ID" value="PTQ43083.1"/>
    <property type="molecule type" value="Genomic_DNA"/>
</dbReference>
<keyword evidence="2" id="KW-1185">Reference proteome</keyword>
<dbReference type="Gramene" id="Mp5g04460.1">
    <property type="protein sequence ID" value="Mp5g04460.1.cds"/>
    <property type="gene ID" value="Mp5g04460"/>
</dbReference>
<dbReference type="AlphaFoldDB" id="A0A2R6XAF2"/>
<protein>
    <submittedName>
        <fullName evidence="1">Uncharacterized protein</fullName>
    </submittedName>
</protein>